<dbReference type="AlphaFoldDB" id="A0A7X0NJJ8"/>
<keyword evidence="3" id="KW-1185">Reference proteome</keyword>
<proteinExistence type="predicted"/>
<evidence type="ECO:0000313" key="3">
    <source>
        <dbReference type="Proteomes" id="UP000537141"/>
    </source>
</evidence>
<name>A0A7X0NJJ8_9GAMM</name>
<dbReference type="RefSeq" id="WP_184425848.1">
    <property type="nucleotide sequence ID" value="NZ_AP027362.1"/>
</dbReference>
<evidence type="ECO:0000313" key="2">
    <source>
        <dbReference type="EMBL" id="MBB6544595.1"/>
    </source>
</evidence>
<dbReference type="EMBL" id="JACHHU010000032">
    <property type="protein sequence ID" value="MBB6544595.1"/>
    <property type="molecule type" value="Genomic_DNA"/>
</dbReference>
<gene>
    <name evidence="2" type="ORF">HNQ55_003128</name>
</gene>
<evidence type="ECO:0000256" key="1">
    <source>
        <dbReference type="SAM" id="MobiDB-lite"/>
    </source>
</evidence>
<dbReference type="Proteomes" id="UP000537141">
    <property type="component" value="Unassembled WGS sequence"/>
</dbReference>
<sequence length="224" mass="25062">MEVTNTSFQAYSQKVEQSNKPKSNNSFSELFASYKAVNAVAVAEETSTDAVFSMNTNKGNQENINLDEYLTLGPQSSNGKLEDVSILLPTAHNIDTLAKYSQEEFKQLLEKYNIPSPENIKFDNHGKVVLPADYAYAAQLQQAFAENPKVENALRTTAALASHYAGIMEGQPFRDEMSTARTEADKNRIVEKYSYLFDNNRPSKEIILTFLDDGNMVIGEIKPR</sequence>
<feature type="region of interest" description="Disordered" evidence="1">
    <location>
        <begin position="1"/>
        <end position="23"/>
    </location>
</feature>
<accession>A0A7X0NJJ8</accession>
<comment type="caution">
    <text evidence="2">The sequence shown here is derived from an EMBL/GenBank/DDBJ whole genome shotgun (WGS) entry which is preliminary data.</text>
</comment>
<organism evidence="2 3">
    <name type="scientific">Thalassotalea piscium</name>
    <dbReference type="NCBI Taxonomy" id="1230533"/>
    <lineage>
        <taxon>Bacteria</taxon>
        <taxon>Pseudomonadati</taxon>
        <taxon>Pseudomonadota</taxon>
        <taxon>Gammaproteobacteria</taxon>
        <taxon>Alteromonadales</taxon>
        <taxon>Colwelliaceae</taxon>
        <taxon>Thalassotalea</taxon>
    </lineage>
</organism>
<reference evidence="2 3" key="1">
    <citation type="submission" date="2020-08" db="EMBL/GenBank/DDBJ databases">
        <title>Genomic Encyclopedia of Type Strains, Phase IV (KMG-IV): sequencing the most valuable type-strain genomes for metagenomic binning, comparative biology and taxonomic classification.</title>
        <authorList>
            <person name="Goeker M."/>
        </authorList>
    </citation>
    <scope>NUCLEOTIDE SEQUENCE [LARGE SCALE GENOMIC DNA]</scope>
    <source>
        <strain evidence="2 3">DSM 26287</strain>
    </source>
</reference>
<protein>
    <submittedName>
        <fullName evidence="2">Uncharacterized protein</fullName>
    </submittedName>
</protein>